<protein>
    <recommendedName>
        <fullName evidence="3">Helitron helicase-like domain-containing protein</fullName>
    </recommendedName>
</protein>
<organism evidence="1 2">
    <name type="scientific">Sphagnum jensenii</name>
    <dbReference type="NCBI Taxonomy" id="128206"/>
    <lineage>
        <taxon>Eukaryota</taxon>
        <taxon>Viridiplantae</taxon>
        <taxon>Streptophyta</taxon>
        <taxon>Embryophyta</taxon>
        <taxon>Bryophyta</taxon>
        <taxon>Sphagnophytina</taxon>
        <taxon>Sphagnopsida</taxon>
        <taxon>Sphagnales</taxon>
        <taxon>Sphagnaceae</taxon>
        <taxon>Sphagnum</taxon>
    </lineage>
</organism>
<sequence>MYNLVLAFISLDAKVDESVIRGTRLYSFRIQDINGIALLWGDQLRQQYIVDAYVAVEQNCLRYLHLNQRKLRADLYQGL</sequence>
<evidence type="ECO:0008006" key="3">
    <source>
        <dbReference type="Google" id="ProtNLM"/>
    </source>
</evidence>
<dbReference type="EMBL" id="OZ023717">
    <property type="protein sequence ID" value="CAK9866096.1"/>
    <property type="molecule type" value="Genomic_DNA"/>
</dbReference>
<evidence type="ECO:0000313" key="2">
    <source>
        <dbReference type="Proteomes" id="UP001497522"/>
    </source>
</evidence>
<reference evidence="1" key="1">
    <citation type="submission" date="2024-03" db="EMBL/GenBank/DDBJ databases">
        <authorList>
            <consortium name="ELIXIR-Norway"/>
            <consortium name="Elixir Norway"/>
        </authorList>
    </citation>
    <scope>NUCLEOTIDE SEQUENCE</scope>
</reference>
<keyword evidence="2" id="KW-1185">Reference proteome</keyword>
<proteinExistence type="predicted"/>
<gene>
    <name evidence="1" type="ORF">CSSPJE1EN2_LOCUS9091</name>
</gene>
<accession>A0ABP1AUT5</accession>
<dbReference type="Proteomes" id="UP001497522">
    <property type="component" value="Chromosome 16"/>
</dbReference>
<evidence type="ECO:0000313" key="1">
    <source>
        <dbReference type="EMBL" id="CAK9866096.1"/>
    </source>
</evidence>
<name>A0ABP1AUT5_9BRYO</name>